<evidence type="ECO:0000313" key="7">
    <source>
        <dbReference type="EMBL" id="SCZ45793.1"/>
    </source>
</evidence>
<dbReference type="GO" id="GO:0009055">
    <property type="term" value="F:electron transfer activity"/>
    <property type="evidence" value="ECO:0007669"/>
    <property type="project" value="InterPro"/>
</dbReference>
<dbReference type="InterPro" id="IPR009056">
    <property type="entry name" value="Cyt_c-like_dom"/>
</dbReference>
<evidence type="ECO:0000256" key="1">
    <source>
        <dbReference type="ARBA" id="ARBA00022617"/>
    </source>
</evidence>
<dbReference type="InterPro" id="IPR036909">
    <property type="entry name" value="Cyt_c-like_dom_sf"/>
</dbReference>
<dbReference type="OrthoDB" id="7363829at2"/>
<dbReference type="SUPFAM" id="SSF46626">
    <property type="entry name" value="Cytochrome c"/>
    <property type="match status" value="1"/>
</dbReference>
<dbReference type="Pfam" id="PF13442">
    <property type="entry name" value="Cytochrome_CBB3"/>
    <property type="match status" value="1"/>
</dbReference>
<dbReference type="GO" id="GO:0046872">
    <property type="term" value="F:metal ion binding"/>
    <property type="evidence" value="ECO:0007669"/>
    <property type="project" value="UniProtKB-KW"/>
</dbReference>
<evidence type="ECO:0000256" key="3">
    <source>
        <dbReference type="ARBA" id="ARBA00023004"/>
    </source>
</evidence>
<feature type="domain" description="Cytochrome c" evidence="6">
    <location>
        <begin position="22"/>
        <end position="103"/>
    </location>
</feature>
<feature type="signal peptide" evidence="5">
    <location>
        <begin position="1"/>
        <end position="19"/>
    </location>
</feature>
<keyword evidence="1 4" id="KW-0349">Heme</keyword>
<dbReference type="GO" id="GO:0020037">
    <property type="term" value="F:heme binding"/>
    <property type="evidence" value="ECO:0007669"/>
    <property type="project" value="InterPro"/>
</dbReference>
<keyword evidence="2 4" id="KW-0479">Metal-binding</keyword>
<organism evidence="7 8">
    <name type="scientific">Afifella marina DSM 2698</name>
    <dbReference type="NCBI Taxonomy" id="1120955"/>
    <lineage>
        <taxon>Bacteria</taxon>
        <taxon>Pseudomonadati</taxon>
        <taxon>Pseudomonadota</taxon>
        <taxon>Alphaproteobacteria</taxon>
        <taxon>Hyphomicrobiales</taxon>
        <taxon>Afifellaceae</taxon>
        <taxon>Afifella</taxon>
    </lineage>
</organism>
<accession>A0A1G5P8A9</accession>
<dbReference type="EMBL" id="FMVW01000011">
    <property type="protein sequence ID" value="SCZ45793.1"/>
    <property type="molecule type" value="Genomic_DNA"/>
</dbReference>
<protein>
    <submittedName>
        <fullName evidence="7">Cytochrome c553</fullName>
    </submittedName>
</protein>
<keyword evidence="8" id="KW-1185">Reference proteome</keyword>
<dbReference type="Proteomes" id="UP000199347">
    <property type="component" value="Unassembled WGS sequence"/>
</dbReference>
<name>A0A1G5P8A9_AFIMA</name>
<dbReference type="PROSITE" id="PS51007">
    <property type="entry name" value="CYTC"/>
    <property type="match status" value="1"/>
</dbReference>
<dbReference type="Gene3D" id="1.10.760.10">
    <property type="entry name" value="Cytochrome c-like domain"/>
    <property type="match status" value="1"/>
</dbReference>
<evidence type="ECO:0000259" key="6">
    <source>
        <dbReference type="PROSITE" id="PS51007"/>
    </source>
</evidence>
<dbReference type="AlphaFoldDB" id="A0A1G5P8A9"/>
<sequence length="116" mass="12276">MRGSIAFAGMLLLATAQGAAGQNIARGEALAEEYCARCHAVGLTGTSSMPPAPAFRDLSERYPIDTLWEALAEGIVTGHPAMPEFRWPPADIDDILGYIASIQAPEDETKSGSTLK</sequence>
<keyword evidence="5" id="KW-0732">Signal</keyword>
<evidence type="ECO:0000256" key="2">
    <source>
        <dbReference type="ARBA" id="ARBA00022723"/>
    </source>
</evidence>
<feature type="chain" id="PRO_5011648826" evidence="5">
    <location>
        <begin position="20"/>
        <end position="116"/>
    </location>
</feature>
<keyword evidence="3 4" id="KW-0408">Iron</keyword>
<evidence type="ECO:0000313" key="8">
    <source>
        <dbReference type="Proteomes" id="UP000199347"/>
    </source>
</evidence>
<reference evidence="7 8" key="1">
    <citation type="submission" date="2016-10" db="EMBL/GenBank/DDBJ databases">
        <authorList>
            <person name="de Groot N.N."/>
        </authorList>
    </citation>
    <scope>NUCLEOTIDE SEQUENCE [LARGE SCALE GENOMIC DNA]</scope>
    <source>
        <strain evidence="7 8">DSM 2698</strain>
    </source>
</reference>
<dbReference type="STRING" id="1120955.SAMN03080610_03501"/>
<proteinExistence type="predicted"/>
<evidence type="ECO:0000256" key="4">
    <source>
        <dbReference type="PROSITE-ProRule" id="PRU00433"/>
    </source>
</evidence>
<gene>
    <name evidence="7" type="ORF">SAMN03080610_03501</name>
</gene>
<evidence type="ECO:0000256" key="5">
    <source>
        <dbReference type="SAM" id="SignalP"/>
    </source>
</evidence>